<organism evidence="8 9">
    <name type="scientific">Paenibacillus eucommiae</name>
    <dbReference type="NCBI Taxonomy" id="1355755"/>
    <lineage>
        <taxon>Bacteria</taxon>
        <taxon>Bacillati</taxon>
        <taxon>Bacillota</taxon>
        <taxon>Bacilli</taxon>
        <taxon>Bacillales</taxon>
        <taxon>Paenibacillaceae</taxon>
        <taxon>Paenibacillus</taxon>
    </lineage>
</organism>
<keyword evidence="4 6" id="KW-0732">Signal</keyword>
<feature type="compositionally biased region" description="Basic and acidic residues" evidence="5">
    <location>
        <begin position="52"/>
        <end position="61"/>
    </location>
</feature>
<reference evidence="8 9" key="1">
    <citation type="submission" date="2021-03" db="EMBL/GenBank/DDBJ databases">
        <title>Genomic Encyclopedia of Type Strains, Phase IV (KMG-IV): sequencing the most valuable type-strain genomes for metagenomic binning, comparative biology and taxonomic classification.</title>
        <authorList>
            <person name="Goeker M."/>
        </authorList>
    </citation>
    <scope>NUCLEOTIDE SEQUENCE [LARGE SCALE GENOMIC DNA]</scope>
    <source>
        <strain evidence="8 9">DSM 26048</strain>
    </source>
</reference>
<evidence type="ECO:0000256" key="2">
    <source>
        <dbReference type="ARBA" id="ARBA00008814"/>
    </source>
</evidence>
<dbReference type="Gene3D" id="3.40.50.1980">
    <property type="entry name" value="Nitrogenase molybdenum iron protein domain"/>
    <property type="match status" value="2"/>
</dbReference>
<comment type="similarity">
    <text evidence="2">Belongs to the bacterial solute-binding protein 8 family.</text>
</comment>
<accession>A0ABS4J5R3</accession>
<dbReference type="InterPro" id="IPR002491">
    <property type="entry name" value="ABC_transptr_periplasmic_BD"/>
</dbReference>
<dbReference type="PROSITE" id="PS51257">
    <property type="entry name" value="PROKAR_LIPOPROTEIN"/>
    <property type="match status" value="1"/>
</dbReference>
<dbReference type="PANTHER" id="PTHR30532:SF26">
    <property type="entry name" value="IRON(3+)-HYDROXAMATE-BINDING PROTEIN FHUD"/>
    <property type="match status" value="1"/>
</dbReference>
<sequence>MQKKTKVTSLLMLLLLLLVAAACGSKEITPDTGGSVTNTEEKSAVNSPSAEPNKEKDSSAKTRIFEHAKGKTEIPTHPERIIAIQYTGAMLALGVKPVGGDNEWSVYPLLAKEWEGIEHVGDPWTGLNLEKIIELEPDLIVTHAEQTYEQLSKIAPTLFIPWLQYDVREQITVFGDILGKQPEAEAWLERFDAKVEATKQQAGGIIGSGETVAIVNVRPKNQFIYGDSAMGGYVIYQALDLNAPESIQRDVLDQKKAALEISLEALPDYLSSADYIFLSVLEADGGKERAEEVKNSALWKNLPAAKNNHIYALDWNTYFTTDPLSTEKQLDTFAGLLSAIKK</sequence>
<evidence type="ECO:0000256" key="5">
    <source>
        <dbReference type="SAM" id="MobiDB-lite"/>
    </source>
</evidence>
<feature type="compositionally biased region" description="Polar residues" evidence="5">
    <location>
        <begin position="32"/>
        <end position="50"/>
    </location>
</feature>
<dbReference type="PANTHER" id="PTHR30532">
    <property type="entry name" value="IRON III DICITRATE-BINDING PERIPLASMIC PROTEIN"/>
    <property type="match status" value="1"/>
</dbReference>
<evidence type="ECO:0000313" key="8">
    <source>
        <dbReference type="EMBL" id="MBP1995145.1"/>
    </source>
</evidence>
<dbReference type="Pfam" id="PF01497">
    <property type="entry name" value="Peripla_BP_2"/>
    <property type="match status" value="1"/>
</dbReference>
<evidence type="ECO:0000256" key="3">
    <source>
        <dbReference type="ARBA" id="ARBA00022448"/>
    </source>
</evidence>
<feature type="region of interest" description="Disordered" evidence="5">
    <location>
        <begin position="29"/>
        <end position="61"/>
    </location>
</feature>
<dbReference type="InterPro" id="IPR051313">
    <property type="entry name" value="Bact_iron-sidero_bind"/>
</dbReference>
<evidence type="ECO:0000256" key="4">
    <source>
        <dbReference type="ARBA" id="ARBA00022729"/>
    </source>
</evidence>
<feature type="chain" id="PRO_5046660069" evidence="6">
    <location>
        <begin position="23"/>
        <end position="342"/>
    </location>
</feature>
<keyword evidence="3" id="KW-0813">Transport</keyword>
<feature type="domain" description="Fe/B12 periplasmic-binding" evidence="7">
    <location>
        <begin position="80"/>
        <end position="341"/>
    </location>
</feature>
<dbReference type="EMBL" id="JAGGLB010000031">
    <property type="protein sequence ID" value="MBP1995145.1"/>
    <property type="molecule type" value="Genomic_DNA"/>
</dbReference>
<evidence type="ECO:0000313" key="9">
    <source>
        <dbReference type="Proteomes" id="UP001519287"/>
    </source>
</evidence>
<protein>
    <submittedName>
        <fullName evidence="8">Iron complex transport system substrate-binding protein</fullName>
    </submittedName>
</protein>
<comment type="caution">
    <text evidence="8">The sequence shown here is derived from an EMBL/GenBank/DDBJ whole genome shotgun (WGS) entry which is preliminary data.</text>
</comment>
<comment type="subcellular location">
    <subcellularLocation>
        <location evidence="1">Cell envelope</location>
    </subcellularLocation>
</comment>
<evidence type="ECO:0000259" key="7">
    <source>
        <dbReference type="PROSITE" id="PS50983"/>
    </source>
</evidence>
<dbReference type="RefSeq" id="WP_209976963.1">
    <property type="nucleotide sequence ID" value="NZ_JAGGLB010000031.1"/>
</dbReference>
<dbReference type="SUPFAM" id="SSF53807">
    <property type="entry name" value="Helical backbone' metal receptor"/>
    <property type="match status" value="1"/>
</dbReference>
<dbReference type="Proteomes" id="UP001519287">
    <property type="component" value="Unassembled WGS sequence"/>
</dbReference>
<evidence type="ECO:0000256" key="1">
    <source>
        <dbReference type="ARBA" id="ARBA00004196"/>
    </source>
</evidence>
<keyword evidence="9" id="KW-1185">Reference proteome</keyword>
<dbReference type="PROSITE" id="PS50983">
    <property type="entry name" value="FE_B12_PBP"/>
    <property type="match status" value="1"/>
</dbReference>
<feature type="signal peptide" evidence="6">
    <location>
        <begin position="1"/>
        <end position="22"/>
    </location>
</feature>
<gene>
    <name evidence="8" type="ORF">J2Z66_006787</name>
</gene>
<evidence type="ECO:0000256" key="6">
    <source>
        <dbReference type="SAM" id="SignalP"/>
    </source>
</evidence>
<name>A0ABS4J5R3_9BACL</name>
<proteinExistence type="inferred from homology"/>